<dbReference type="EMBL" id="JBHTIU010000001">
    <property type="protein sequence ID" value="MFD0867613.1"/>
    <property type="molecule type" value="Genomic_DNA"/>
</dbReference>
<accession>A0ABW3D358</accession>
<dbReference type="InterPro" id="IPR000683">
    <property type="entry name" value="Gfo/Idh/MocA-like_OxRdtase_N"/>
</dbReference>
<comment type="caution">
    <text evidence="3">The sequence shown here is derived from an EMBL/GenBank/DDBJ whole genome shotgun (WGS) entry which is preliminary data.</text>
</comment>
<dbReference type="SUPFAM" id="SSF51735">
    <property type="entry name" value="NAD(P)-binding Rossmann-fold domains"/>
    <property type="match status" value="1"/>
</dbReference>
<name>A0ABW3D358_9BACL</name>
<dbReference type="InterPro" id="IPR036291">
    <property type="entry name" value="NAD(P)-bd_dom_sf"/>
</dbReference>
<dbReference type="Pfam" id="PF22725">
    <property type="entry name" value="GFO_IDH_MocA_C3"/>
    <property type="match status" value="1"/>
</dbReference>
<dbReference type="PANTHER" id="PTHR43249:SF1">
    <property type="entry name" value="D-GLUCOSIDE 3-DEHYDROGENASE"/>
    <property type="match status" value="1"/>
</dbReference>
<keyword evidence="4" id="KW-1185">Reference proteome</keyword>
<feature type="domain" description="Gfo/Idh/MocA-like oxidoreductase N-terminal" evidence="1">
    <location>
        <begin position="6"/>
        <end position="120"/>
    </location>
</feature>
<organism evidence="3 4">
    <name type="scientific">Paenibacillus residui</name>
    <dbReference type="NCBI Taxonomy" id="629724"/>
    <lineage>
        <taxon>Bacteria</taxon>
        <taxon>Bacillati</taxon>
        <taxon>Bacillota</taxon>
        <taxon>Bacilli</taxon>
        <taxon>Bacillales</taxon>
        <taxon>Paenibacillaceae</taxon>
        <taxon>Paenibacillus</taxon>
    </lineage>
</organism>
<dbReference type="Pfam" id="PF01408">
    <property type="entry name" value="GFO_IDH_MocA"/>
    <property type="match status" value="1"/>
</dbReference>
<dbReference type="InterPro" id="IPR055170">
    <property type="entry name" value="GFO_IDH_MocA-like_dom"/>
</dbReference>
<protein>
    <submittedName>
        <fullName evidence="3">Gfo/Idh/MocA family protein</fullName>
    </submittedName>
</protein>
<dbReference type="SUPFAM" id="SSF55347">
    <property type="entry name" value="Glyceraldehyde-3-phosphate dehydrogenase-like, C-terminal domain"/>
    <property type="match status" value="1"/>
</dbReference>
<evidence type="ECO:0000313" key="3">
    <source>
        <dbReference type="EMBL" id="MFD0867613.1"/>
    </source>
</evidence>
<gene>
    <name evidence="3" type="ORF">ACFQ03_00445</name>
</gene>
<feature type="domain" description="GFO/IDH/MocA-like oxidoreductase" evidence="2">
    <location>
        <begin position="131"/>
        <end position="252"/>
    </location>
</feature>
<dbReference type="RefSeq" id="WP_144933559.1">
    <property type="nucleotide sequence ID" value="NZ_JBHTIU010000001.1"/>
</dbReference>
<dbReference type="Gene3D" id="3.30.360.10">
    <property type="entry name" value="Dihydrodipicolinate Reductase, domain 2"/>
    <property type="match status" value="1"/>
</dbReference>
<dbReference type="PANTHER" id="PTHR43249">
    <property type="entry name" value="UDP-N-ACETYL-2-AMINO-2-DEOXY-D-GLUCURONATE OXIDASE"/>
    <property type="match status" value="1"/>
</dbReference>
<dbReference type="InterPro" id="IPR052515">
    <property type="entry name" value="Gfo/Idh/MocA_Oxidoreductase"/>
</dbReference>
<reference evidence="4" key="1">
    <citation type="journal article" date="2019" name="Int. J. Syst. Evol. Microbiol.">
        <title>The Global Catalogue of Microorganisms (GCM) 10K type strain sequencing project: providing services to taxonomists for standard genome sequencing and annotation.</title>
        <authorList>
            <consortium name="The Broad Institute Genomics Platform"/>
            <consortium name="The Broad Institute Genome Sequencing Center for Infectious Disease"/>
            <person name="Wu L."/>
            <person name="Ma J."/>
        </authorList>
    </citation>
    <scope>NUCLEOTIDE SEQUENCE [LARGE SCALE GENOMIC DNA]</scope>
    <source>
        <strain evidence="4">CCUG 57263</strain>
    </source>
</reference>
<evidence type="ECO:0000259" key="2">
    <source>
        <dbReference type="Pfam" id="PF22725"/>
    </source>
</evidence>
<proteinExistence type="predicted"/>
<evidence type="ECO:0000259" key="1">
    <source>
        <dbReference type="Pfam" id="PF01408"/>
    </source>
</evidence>
<dbReference type="Proteomes" id="UP001597120">
    <property type="component" value="Unassembled WGS sequence"/>
</dbReference>
<evidence type="ECO:0000313" key="4">
    <source>
        <dbReference type="Proteomes" id="UP001597120"/>
    </source>
</evidence>
<dbReference type="Gene3D" id="3.40.50.720">
    <property type="entry name" value="NAD(P)-binding Rossmann-like Domain"/>
    <property type="match status" value="1"/>
</dbReference>
<sequence length="344" mass="37883">MKRWGFGLIGCGSVADFHMNAIREIEQAELIAISDRKEHRAKEVAEREGCDWTTDYRQLLDHPGVDIVCLTTSSGTHASIGKEVLMAGKHLIVEKPIAMTSQQAEELVRLAEDKGLILSVISQRRFEPQHQWVKQVVAEGKLGKLLLVQITAPYYRTQEYYDSADWRGTISEDGGALMNQGIHSIDLMLWMAGEVSSVYGQIATQTHRMEAEDMGLAIIKFANGAFGTIMASTSIKPGFQPALSLYGDRGSIQIEGTSIKHWTVEGVDQPSEITESGSGGGVADPKSISNLYHRLQLTDVIEALETGREVAVPGKDGLRAVELVEAIYKSSRLGKEITRDKDWI</sequence>